<sequence length="630" mass="71473">MMCKDLMEIRHFISSLWTFLVEPDSEDDEEDQIEHDGDGMDPAAVAVVTNTAIEFATNIIEDMLPIFEEHGGASDICEQYMVRIVSLPGESVEEFRKRTSEPSTKDEQYEISNTCCYFVSTLLHKLAALPWNGNTPLYPEGHFGVYDPESDRESKSGEQKYREDTIVIGELFLEALALVHHVPDYPITDEFIRGVKKFSETNEISFSLIFAAQVTLDIHHAIRGYAGTLVETLVKRLTTMNYTLKAAINLHKDLRGPHWSSSNAKCLQETSDGIEWFLKDPMYEVKKIIAGGDSRARVFLEATEKNRLLRRSPILTGLALYHHRAEVREVGLALTNAWGSIILPAHLYNAVTEAGYSDCFWTDMEHLFILFGEEQFFVGGRPDNTADYVKRFMLQIGVSASVFTNRRRHSKKINLDDFSRGGTRFLKSRTPIHNSLRDRYQKNTNRMNWSPESIEEILSRSEMGVSARPKGKKPEAAKALHFSLPELLGCLGQAMEGEVQELSFPYALMHVHNWGLLRKMKSVFDPILRNSFGPTYMQHEWQLPFMIGHILALADGVDGGDESVLELAGSLLDEMEQEDSRTVDMAVKMMYLLCGPQYAVSPEQLAGMRLDWMPDLDDDGWEDLSESDED</sequence>
<dbReference type="PANTHER" id="PTHR38795:SF1">
    <property type="entry name" value="DUF6604 DOMAIN-CONTAINING PROTEIN"/>
    <property type="match status" value="1"/>
</dbReference>
<evidence type="ECO:0000313" key="2">
    <source>
        <dbReference type="Proteomes" id="UP001152087"/>
    </source>
</evidence>
<evidence type="ECO:0000313" key="1">
    <source>
        <dbReference type="EMBL" id="KAJ4177748.1"/>
    </source>
</evidence>
<dbReference type="PANTHER" id="PTHR38795">
    <property type="entry name" value="DUF6604 DOMAIN-CONTAINING PROTEIN"/>
    <property type="match status" value="1"/>
</dbReference>
<dbReference type="EMBL" id="JAOQAV010000092">
    <property type="protein sequence ID" value="KAJ4177748.1"/>
    <property type="molecule type" value="Genomic_DNA"/>
</dbReference>
<gene>
    <name evidence="1" type="ORF">NW755_013660</name>
</gene>
<keyword evidence="2" id="KW-1185">Reference proteome</keyword>
<protein>
    <submittedName>
        <fullName evidence="1">Uncharacterized protein</fullName>
    </submittedName>
</protein>
<name>A0A9W8UV07_9HYPO</name>
<organism evidence="1 2">
    <name type="scientific">Fusarium falciforme</name>
    <dbReference type="NCBI Taxonomy" id="195108"/>
    <lineage>
        <taxon>Eukaryota</taxon>
        <taxon>Fungi</taxon>
        <taxon>Dikarya</taxon>
        <taxon>Ascomycota</taxon>
        <taxon>Pezizomycotina</taxon>
        <taxon>Sordariomycetes</taxon>
        <taxon>Hypocreomycetidae</taxon>
        <taxon>Hypocreales</taxon>
        <taxon>Nectriaceae</taxon>
        <taxon>Fusarium</taxon>
        <taxon>Fusarium solani species complex</taxon>
    </lineage>
</organism>
<dbReference type="Proteomes" id="UP001152087">
    <property type="component" value="Unassembled WGS sequence"/>
</dbReference>
<dbReference type="AlphaFoldDB" id="A0A9W8UV07"/>
<accession>A0A9W8UV07</accession>
<reference evidence="1" key="1">
    <citation type="submission" date="2022-09" db="EMBL/GenBank/DDBJ databases">
        <title>Fusarium specimens isolated from Avocado Roots.</title>
        <authorList>
            <person name="Stajich J."/>
            <person name="Roper C."/>
            <person name="Heimlech-Rivalta G."/>
        </authorList>
    </citation>
    <scope>NUCLEOTIDE SEQUENCE</scope>
    <source>
        <strain evidence="1">A02</strain>
    </source>
</reference>
<proteinExistence type="predicted"/>
<comment type="caution">
    <text evidence="1">The sequence shown here is derived from an EMBL/GenBank/DDBJ whole genome shotgun (WGS) entry which is preliminary data.</text>
</comment>